<dbReference type="EMBL" id="MN740664">
    <property type="protein sequence ID" value="QHS79962.1"/>
    <property type="molecule type" value="Genomic_DNA"/>
</dbReference>
<evidence type="ECO:0000313" key="2">
    <source>
        <dbReference type="EMBL" id="QHS79962.1"/>
    </source>
</evidence>
<feature type="region of interest" description="Disordered" evidence="1">
    <location>
        <begin position="1"/>
        <end position="36"/>
    </location>
</feature>
<evidence type="ECO:0000256" key="1">
    <source>
        <dbReference type="SAM" id="MobiDB-lite"/>
    </source>
</evidence>
<protein>
    <submittedName>
        <fullName evidence="2">Uncharacterized protein</fullName>
    </submittedName>
</protein>
<feature type="compositionally biased region" description="Basic residues" evidence="1">
    <location>
        <begin position="70"/>
        <end position="87"/>
    </location>
</feature>
<name>A0A6C0AJQ5_9ZZZZ</name>
<sequence>MSLTLRSHRVWKASQTPSPPTSAPVTPSVSPPATLPTATRLANGVQARVGVVPVTISKADVATAKAYGLGRRRKTRRRSRKTRRSRK</sequence>
<accession>A0A6C0AJQ5</accession>
<reference evidence="2" key="1">
    <citation type="journal article" date="2020" name="Nature">
        <title>Giant virus diversity and host interactions through global metagenomics.</title>
        <authorList>
            <person name="Schulz F."/>
            <person name="Roux S."/>
            <person name="Paez-Espino D."/>
            <person name="Jungbluth S."/>
            <person name="Walsh D.A."/>
            <person name="Denef V.J."/>
            <person name="McMahon K.D."/>
            <person name="Konstantinidis K.T."/>
            <person name="Eloe-Fadrosh E.A."/>
            <person name="Kyrpides N.C."/>
            <person name="Woyke T."/>
        </authorList>
    </citation>
    <scope>NUCLEOTIDE SEQUENCE</scope>
    <source>
        <strain evidence="2">GVMAG-S-1035375-24</strain>
    </source>
</reference>
<feature type="compositionally biased region" description="Basic residues" evidence="1">
    <location>
        <begin position="1"/>
        <end position="11"/>
    </location>
</feature>
<feature type="region of interest" description="Disordered" evidence="1">
    <location>
        <begin position="67"/>
        <end position="87"/>
    </location>
</feature>
<dbReference type="AlphaFoldDB" id="A0A6C0AJQ5"/>
<organism evidence="2">
    <name type="scientific">viral metagenome</name>
    <dbReference type="NCBI Taxonomy" id="1070528"/>
    <lineage>
        <taxon>unclassified sequences</taxon>
        <taxon>metagenomes</taxon>
        <taxon>organismal metagenomes</taxon>
    </lineage>
</organism>
<proteinExistence type="predicted"/>